<dbReference type="AlphaFoldDB" id="A0AAV3P4V3"/>
<accession>A0AAV3P4V3</accession>
<comment type="caution">
    <text evidence="1">The sequence shown here is derived from an EMBL/GenBank/DDBJ whole genome shotgun (WGS) entry which is preliminary data.</text>
</comment>
<keyword evidence="2" id="KW-1185">Reference proteome</keyword>
<gene>
    <name evidence="1" type="ORF">LIER_06574</name>
</gene>
<organism evidence="1 2">
    <name type="scientific">Lithospermum erythrorhizon</name>
    <name type="common">Purple gromwell</name>
    <name type="synonym">Lithospermum officinale var. erythrorhizon</name>
    <dbReference type="NCBI Taxonomy" id="34254"/>
    <lineage>
        <taxon>Eukaryota</taxon>
        <taxon>Viridiplantae</taxon>
        <taxon>Streptophyta</taxon>
        <taxon>Embryophyta</taxon>
        <taxon>Tracheophyta</taxon>
        <taxon>Spermatophyta</taxon>
        <taxon>Magnoliopsida</taxon>
        <taxon>eudicotyledons</taxon>
        <taxon>Gunneridae</taxon>
        <taxon>Pentapetalae</taxon>
        <taxon>asterids</taxon>
        <taxon>lamiids</taxon>
        <taxon>Boraginales</taxon>
        <taxon>Boraginaceae</taxon>
        <taxon>Boraginoideae</taxon>
        <taxon>Lithospermeae</taxon>
        <taxon>Lithospermum</taxon>
    </lineage>
</organism>
<name>A0AAV3P4V3_LITER</name>
<reference evidence="1 2" key="1">
    <citation type="submission" date="2024-01" db="EMBL/GenBank/DDBJ databases">
        <title>The complete chloroplast genome sequence of Lithospermum erythrorhizon: insights into the phylogenetic relationship among Boraginaceae species and the maternal lineages of purple gromwells.</title>
        <authorList>
            <person name="Okada T."/>
            <person name="Watanabe K."/>
        </authorList>
    </citation>
    <scope>NUCLEOTIDE SEQUENCE [LARGE SCALE GENOMIC DNA]</scope>
</reference>
<dbReference type="Proteomes" id="UP001454036">
    <property type="component" value="Unassembled WGS sequence"/>
</dbReference>
<proteinExistence type="predicted"/>
<protein>
    <submittedName>
        <fullName evidence="1">Uncharacterized protein</fullName>
    </submittedName>
</protein>
<evidence type="ECO:0000313" key="2">
    <source>
        <dbReference type="Proteomes" id="UP001454036"/>
    </source>
</evidence>
<evidence type="ECO:0000313" key="1">
    <source>
        <dbReference type="EMBL" id="GAA0146677.1"/>
    </source>
</evidence>
<dbReference type="EMBL" id="BAABME010000968">
    <property type="protein sequence ID" value="GAA0146677.1"/>
    <property type="molecule type" value="Genomic_DNA"/>
</dbReference>
<sequence>MIFLKYFWNEALNVSFTATKISYPDPLPLISILGPRCSTPMELNLSTNDESDNLLVRNLLTSDMIQKCLTDDWNNDLKRIGLVYTSSRGLFFASSFDCAAIYLNMDRNDANSSYKEDETETMFKNDRCGTFSSDELTILAAISQML</sequence>